<dbReference type="EMBL" id="AP024545">
    <property type="protein sequence ID" value="BCT91806.1"/>
    <property type="molecule type" value="Genomic_DNA"/>
</dbReference>
<proteinExistence type="predicted"/>
<dbReference type="RefSeq" id="WP_213435989.1">
    <property type="nucleotide sequence ID" value="NZ_AP024545.1"/>
</dbReference>
<dbReference type="InterPro" id="IPR012902">
    <property type="entry name" value="N_methyl_site"/>
</dbReference>
<organism evidence="1 2">
    <name type="scientific">Noviluteimonas caseinilytica</name>
    <dbReference type="NCBI Taxonomy" id="2675101"/>
    <lineage>
        <taxon>Bacteria</taxon>
        <taxon>Pseudomonadati</taxon>
        <taxon>Pseudomonadota</taxon>
        <taxon>Gammaproteobacteria</taxon>
        <taxon>Lysobacterales</taxon>
        <taxon>Lysobacteraceae</taxon>
        <taxon>Noviluteimonas</taxon>
    </lineage>
</organism>
<keyword evidence="2" id="KW-1185">Reference proteome</keyword>
<gene>
    <name evidence="1" type="primary">xpsJ</name>
    <name evidence="1" type="ORF">LYSCAS_08300</name>
</gene>
<dbReference type="Pfam" id="PF07963">
    <property type="entry name" value="N_methyl"/>
    <property type="match status" value="1"/>
</dbReference>
<dbReference type="Proteomes" id="UP000681317">
    <property type="component" value="Chromosome"/>
</dbReference>
<evidence type="ECO:0000313" key="2">
    <source>
        <dbReference type="Proteomes" id="UP000681317"/>
    </source>
</evidence>
<accession>A0ABN6FTG0</accession>
<reference evidence="1 2" key="1">
    <citation type="submission" date="2021-03" db="EMBL/GenBank/DDBJ databases">
        <title>Complete Genome Sequences of Two Lysobacter Strains Isolated from Sea Water (Lysobacter caseinilyticus) and Soil (Lysobacter helvus) in South Korea.</title>
        <authorList>
            <person name="Watanabe Y."/>
            <person name="Arakawa K."/>
        </authorList>
    </citation>
    <scope>NUCLEOTIDE SEQUENCE [LARGE SCALE GENOMIC DNA]</scope>
    <source>
        <strain evidence="1 2">KVB24</strain>
    </source>
</reference>
<evidence type="ECO:0000313" key="1">
    <source>
        <dbReference type="EMBL" id="BCT91806.1"/>
    </source>
</evidence>
<dbReference type="PROSITE" id="PS00409">
    <property type="entry name" value="PROKAR_NTER_METHYL"/>
    <property type="match status" value="1"/>
</dbReference>
<protein>
    <submittedName>
        <fullName evidence="1">Type II secretion system protein J</fullName>
    </submittedName>
</protein>
<dbReference type="NCBIfam" id="TIGR02532">
    <property type="entry name" value="IV_pilin_GFxxxE"/>
    <property type="match status" value="1"/>
</dbReference>
<sequence>MPSPRRAAGFTLIEVILATTLLAAGLALAFATLRASTATAQRGEQIAQRNEHLRAVELFLRRRVGGARAVMFGMNNDTALPRRFEGDRTSMRFVADLPDYLGRGGPYMHELTLVDAPDGERLEATFTLVLAGETIPEPQPRPPEVLASKLQSARFRYRGLDAEGKLGDWQDEWTTGDRLPLQVEIALQDADGRAWPPMIIALPLAGGYAGGSL</sequence>
<name>A0ABN6FTG0_9GAMM</name>